<dbReference type="GO" id="GO:0016301">
    <property type="term" value="F:kinase activity"/>
    <property type="evidence" value="ECO:0007669"/>
    <property type="project" value="UniProtKB-KW"/>
</dbReference>
<reference evidence="1" key="2">
    <citation type="submission" date="2014-07" db="EMBL/GenBank/DDBJ databases">
        <authorList>
            <person name="Hull J."/>
        </authorList>
    </citation>
    <scope>NUCLEOTIDE SEQUENCE</scope>
</reference>
<reference evidence="2" key="3">
    <citation type="journal article" date="2016" name="Gigascience">
        <title>De novo construction of an expanded transcriptome assembly for the western tarnished plant bug, Lygus hesperus.</title>
        <authorList>
            <person name="Tassone E.E."/>
            <person name="Geib S.M."/>
            <person name="Hall B."/>
            <person name="Fabrick J.A."/>
            <person name="Brent C.S."/>
            <person name="Hull J.J."/>
        </authorList>
    </citation>
    <scope>NUCLEOTIDE SEQUENCE</scope>
</reference>
<dbReference type="SUPFAM" id="SSF53613">
    <property type="entry name" value="Ribokinase-like"/>
    <property type="match status" value="1"/>
</dbReference>
<proteinExistence type="predicted"/>
<dbReference type="InterPro" id="IPR029056">
    <property type="entry name" value="Ribokinase-like"/>
</dbReference>
<keyword evidence="1" id="KW-0418">Kinase</keyword>
<organism evidence="1">
    <name type="scientific">Lygus hesperus</name>
    <name type="common">Western plant bug</name>
    <dbReference type="NCBI Taxonomy" id="30085"/>
    <lineage>
        <taxon>Eukaryota</taxon>
        <taxon>Metazoa</taxon>
        <taxon>Ecdysozoa</taxon>
        <taxon>Arthropoda</taxon>
        <taxon>Hexapoda</taxon>
        <taxon>Insecta</taxon>
        <taxon>Pterygota</taxon>
        <taxon>Neoptera</taxon>
        <taxon>Paraneoptera</taxon>
        <taxon>Hemiptera</taxon>
        <taxon>Heteroptera</taxon>
        <taxon>Panheteroptera</taxon>
        <taxon>Cimicomorpha</taxon>
        <taxon>Miridae</taxon>
        <taxon>Mirini</taxon>
        <taxon>Lygus</taxon>
    </lineage>
</organism>
<name>A0A0A9ZJD8_LYGHE</name>
<evidence type="ECO:0000313" key="1">
    <source>
        <dbReference type="EMBL" id="JAG43440.1"/>
    </source>
</evidence>
<reference evidence="1" key="1">
    <citation type="journal article" date="2014" name="PLoS ONE">
        <title>Transcriptome-Based Identification of ABC Transporters in the Western Tarnished Plant Bug Lygus hesperus.</title>
        <authorList>
            <person name="Hull J.J."/>
            <person name="Chaney K."/>
            <person name="Geib S.M."/>
            <person name="Fabrick J.A."/>
            <person name="Brent C.S."/>
            <person name="Walsh D."/>
            <person name="Lavine L.C."/>
        </authorList>
    </citation>
    <scope>NUCLEOTIDE SEQUENCE</scope>
</reference>
<dbReference type="Gene3D" id="3.40.1190.20">
    <property type="match status" value="1"/>
</dbReference>
<dbReference type="AlphaFoldDB" id="A0A0A9ZJD8"/>
<sequence>MPVTAFPVCQDVLRDLERNPQLRGDTTGCGDNFSGGMLAYLSEAVGRKEKRGSIDMVEAMSWGMASGAFTLFSVGGTYIEKYAGEKRERIDSYRRRYLSSLRKAKL</sequence>
<evidence type="ECO:0000313" key="2">
    <source>
        <dbReference type="EMBL" id="JAQ04990.1"/>
    </source>
</evidence>
<protein>
    <submittedName>
        <fullName evidence="1">Adenosine kinase</fullName>
    </submittedName>
</protein>
<dbReference type="EMBL" id="GBHO01000164">
    <property type="protein sequence ID" value="JAG43440.1"/>
    <property type="molecule type" value="Transcribed_RNA"/>
</dbReference>
<accession>A0A0A9ZJD8</accession>
<dbReference type="EMBL" id="GDHC01013639">
    <property type="protein sequence ID" value="JAQ04990.1"/>
    <property type="molecule type" value="Transcribed_RNA"/>
</dbReference>
<gene>
    <name evidence="1" type="primary">Adk</name>
    <name evidence="1" type="ORF">CM83_71419</name>
    <name evidence="2" type="ORF">g.50121</name>
</gene>
<keyword evidence="1" id="KW-0808">Transferase</keyword>